<evidence type="ECO:0000256" key="6">
    <source>
        <dbReference type="ARBA" id="ARBA00022989"/>
    </source>
</evidence>
<evidence type="ECO:0000256" key="2">
    <source>
        <dbReference type="ARBA" id="ARBA00022448"/>
    </source>
</evidence>
<feature type="domain" description="Na+/H+ antiporter NhaC-like C-terminal" evidence="10">
    <location>
        <begin position="206"/>
        <end position="456"/>
    </location>
</feature>
<feature type="transmembrane region" description="Helical" evidence="9">
    <location>
        <begin position="437"/>
        <end position="459"/>
    </location>
</feature>
<evidence type="ECO:0000256" key="7">
    <source>
        <dbReference type="ARBA" id="ARBA00023136"/>
    </source>
</evidence>
<feature type="transmembrane region" description="Helical" evidence="9">
    <location>
        <begin position="20"/>
        <end position="37"/>
    </location>
</feature>
<comment type="caution">
    <text evidence="11">The sequence shown here is derived from an EMBL/GenBank/DDBJ whole genome shotgun (WGS) entry which is preliminary data.</text>
</comment>
<dbReference type="eggNOG" id="COG1757">
    <property type="taxonomic scope" value="Bacteria"/>
</dbReference>
<dbReference type="InterPro" id="IPR018461">
    <property type="entry name" value="Na/H_Antiport_NhaC-like_C"/>
</dbReference>
<reference evidence="11" key="1">
    <citation type="submission" date="2009-10" db="EMBL/GenBank/DDBJ databases">
        <authorList>
            <person name="Weinstock G."/>
            <person name="Sodergren E."/>
            <person name="Clifton S."/>
            <person name="Fulton L."/>
            <person name="Fulton B."/>
            <person name="Courtney L."/>
            <person name="Fronick C."/>
            <person name="Harrison M."/>
            <person name="Strong C."/>
            <person name="Farmer C."/>
            <person name="Delahaunty K."/>
            <person name="Markovic C."/>
            <person name="Hall O."/>
            <person name="Minx P."/>
            <person name="Tomlinson C."/>
            <person name="Mitreva M."/>
            <person name="Nelson J."/>
            <person name="Hou S."/>
            <person name="Wollam A."/>
            <person name="Pepin K.H."/>
            <person name="Johnson M."/>
            <person name="Bhonagiri V."/>
            <person name="Nash W.E."/>
            <person name="Warren W."/>
            <person name="Chinwalla A."/>
            <person name="Mardis E.R."/>
            <person name="Wilson R.K."/>
        </authorList>
    </citation>
    <scope>NUCLEOTIDE SEQUENCE [LARGE SCALE GENOMIC DNA]</scope>
    <source>
        <strain evidence="11">ATCC 700122</strain>
    </source>
</reference>
<feature type="transmembrane region" description="Helical" evidence="9">
    <location>
        <begin position="239"/>
        <end position="260"/>
    </location>
</feature>
<feature type="transmembrane region" description="Helical" evidence="9">
    <location>
        <begin position="310"/>
        <end position="335"/>
    </location>
</feature>
<dbReference type="Pfam" id="PF03553">
    <property type="entry name" value="Na_H_antiporter"/>
    <property type="match status" value="1"/>
</dbReference>
<evidence type="ECO:0000256" key="5">
    <source>
        <dbReference type="ARBA" id="ARBA00022692"/>
    </source>
</evidence>
<dbReference type="PANTHER" id="PTHR33451">
    <property type="entry name" value="MALATE-2H(+)/NA(+)-LACTATE ANTIPORTER"/>
    <property type="match status" value="1"/>
</dbReference>
<accession>D0WGT1</accession>
<protein>
    <submittedName>
        <fullName evidence="11">Na+/H+ antiporter NhaC</fullName>
    </submittedName>
</protein>
<feature type="transmembrane region" description="Helical" evidence="9">
    <location>
        <begin position="142"/>
        <end position="165"/>
    </location>
</feature>
<feature type="transmembrane region" description="Helical" evidence="9">
    <location>
        <begin position="73"/>
        <end position="95"/>
    </location>
</feature>
<feature type="transmembrane region" description="Helical" evidence="9">
    <location>
        <begin position="198"/>
        <end position="219"/>
    </location>
</feature>
<keyword evidence="7 9" id="KW-0472">Membrane</keyword>
<dbReference type="EMBL" id="ACUX02000006">
    <property type="protein sequence ID" value="EEZ61694.1"/>
    <property type="molecule type" value="Genomic_DNA"/>
</dbReference>
<keyword evidence="4" id="KW-1003">Cell membrane</keyword>
<keyword evidence="2" id="KW-0813">Transport</keyword>
<keyword evidence="12" id="KW-1185">Reference proteome</keyword>
<evidence type="ECO:0000256" key="3">
    <source>
        <dbReference type="ARBA" id="ARBA00022449"/>
    </source>
</evidence>
<proteinExistence type="inferred from homology"/>
<evidence type="ECO:0000259" key="10">
    <source>
        <dbReference type="Pfam" id="PF03553"/>
    </source>
</evidence>
<dbReference type="GO" id="GO:0005886">
    <property type="term" value="C:plasma membrane"/>
    <property type="evidence" value="ECO:0007669"/>
    <property type="project" value="UniProtKB-SubCell"/>
</dbReference>
<evidence type="ECO:0000313" key="12">
    <source>
        <dbReference type="Proteomes" id="UP000006001"/>
    </source>
</evidence>
<feature type="transmembrane region" description="Helical" evidence="9">
    <location>
        <begin position="267"/>
        <end position="290"/>
    </location>
</feature>
<keyword evidence="6 9" id="KW-1133">Transmembrane helix</keyword>
<name>D0WGT1_SLAES</name>
<evidence type="ECO:0000313" key="11">
    <source>
        <dbReference type="EMBL" id="EEZ61694.1"/>
    </source>
</evidence>
<feature type="transmembrane region" description="Helical" evidence="9">
    <location>
        <begin position="356"/>
        <end position="374"/>
    </location>
</feature>
<gene>
    <name evidence="11" type="ORF">HMPREF0762_01035</name>
</gene>
<dbReference type="HOGENOM" id="CLU_033405_1_0_11"/>
<dbReference type="InterPro" id="IPR052180">
    <property type="entry name" value="NhaC_Na-H+_Antiporter"/>
</dbReference>
<evidence type="ECO:0000256" key="4">
    <source>
        <dbReference type="ARBA" id="ARBA00022475"/>
    </source>
</evidence>
<comment type="subcellular location">
    <subcellularLocation>
        <location evidence="1">Cell membrane</location>
        <topology evidence="1">Multi-pass membrane protein</topology>
    </subcellularLocation>
</comment>
<evidence type="ECO:0000256" key="9">
    <source>
        <dbReference type="SAM" id="Phobius"/>
    </source>
</evidence>
<evidence type="ECO:0000256" key="1">
    <source>
        <dbReference type="ARBA" id="ARBA00004651"/>
    </source>
</evidence>
<feature type="transmembrane region" description="Helical" evidence="9">
    <location>
        <begin position="115"/>
        <end position="135"/>
    </location>
</feature>
<feature type="transmembrane region" description="Helical" evidence="9">
    <location>
        <begin position="171"/>
        <end position="191"/>
    </location>
</feature>
<dbReference type="GO" id="GO:0015297">
    <property type="term" value="F:antiporter activity"/>
    <property type="evidence" value="ECO:0007669"/>
    <property type="project" value="UniProtKB-KW"/>
</dbReference>
<dbReference type="AlphaFoldDB" id="D0WGT1"/>
<evidence type="ECO:0000256" key="8">
    <source>
        <dbReference type="ARBA" id="ARBA00038435"/>
    </source>
</evidence>
<comment type="similarity">
    <text evidence="8">Belongs to the NhaC Na(+)/H(+) (TC 2.A.35) antiporter family.</text>
</comment>
<keyword evidence="5 9" id="KW-0812">Transmembrane</keyword>
<feature type="transmembrane region" description="Helical" evidence="9">
    <location>
        <begin position="43"/>
        <end position="61"/>
    </location>
</feature>
<dbReference type="Proteomes" id="UP000006001">
    <property type="component" value="Unassembled WGS sequence"/>
</dbReference>
<sequence>MKDASVNERTIKPIRFRHGLLALTFLAVAMAFCVVGLGTEPQMPLVIGCLLAGGLAMYLGFKWDDVLESMMKGIMDSMEAVLILMCIGMLVASWIQSGTVPTLIYYGLAVISPQLFLPVAFLGTLLVGIVLGSWGAAGTIGIAFIGIAAALDIPLGMAAGAIIAGAYVSEIASPLTDGPVLCAAVAGVGVFDMCKRFLPIVIGVCMLSIALYFGIGHLADATEASAAASTAGLMGELSSAYSIGPLTLVPLIVMIICIAVQVPAIPAFLLGAALGLIEAVFLQGADFGVALESCSAGVTSTTGSAIIDELFSTGGIAEMLPTITIVILVMAFVGLMQHTGLMDSLIEPIASKLQGYASLLAGTVASGALFNIVMPDQYPAIAMSCKMYGDAFEKHGTPGEVWSNICNSASGITSVLVPWNTCSIYMVTILGVPCLKYLPFAFFCYLYPIAVIVLGILFSRQLGWKCMPRGTESVQRSDADNVAETTQA</sequence>
<keyword evidence="3" id="KW-0050">Antiport</keyword>
<organism evidence="11 12">
    <name type="scientific">Slackia exigua (strain ATCC 700122 / DSM 15923 / CIP 105133 / JCM 11022 / KCTC 5966 / S-7)</name>
    <dbReference type="NCBI Taxonomy" id="649764"/>
    <lineage>
        <taxon>Bacteria</taxon>
        <taxon>Bacillati</taxon>
        <taxon>Actinomycetota</taxon>
        <taxon>Coriobacteriia</taxon>
        <taxon>Eggerthellales</taxon>
        <taxon>Eggerthellaceae</taxon>
        <taxon>Slackia</taxon>
    </lineage>
</organism>
<dbReference type="PANTHER" id="PTHR33451:SF3">
    <property type="entry name" value="MALATE-2H(+)_NA(+)-LACTATE ANTIPORTER"/>
    <property type="match status" value="1"/>
</dbReference>
<dbReference type="STRING" id="649764.HMPREF0762_01035"/>